<protein>
    <recommendedName>
        <fullName evidence="4">NAD(+) diphosphatase</fullName>
        <ecNumber evidence="4">3.6.1.22</ecNumber>
    </recommendedName>
</protein>
<dbReference type="InterPro" id="IPR015376">
    <property type="entry name" value="Znr_NADH_PPase"/>
</dbReference>
<feature type="domain" description="Nudix hydrolase" evidence="10">
    <location>
        <begin position="182"/>
        <end position="306"/>
    </location>
</feature>
<evidence type="ECO:0000259" key="10">
    <source>
        <dbReference type="PROSITE" id="PS51462"/>
    </source>
</evidence>
<evidence type="ECO:0000256" key="5">
    <source>
        <dbReference type="ARBA" id="ARBA00022723"/>
    </source>
</evidence>
<dbReference type="Pfam" id="PF09297">
    <property type="entry name" value="Zn_ribbon_NUD"/>
    <property type="match status" value="1"/>
</dbReference>
<dbReference type="InterPro" id="IPR020084">
    <property type="entry name" value="NUDIX_hydrolase_CS"/>
</dbReference>
<dbReference type="AlphaFoldDB" id="A0A9P1JPY7"/>
<name>A0A9P1JPY7_9PROT</name>
<dbReference type="SUPFAM" id="SSF55811">
    <property type="entry name" value="Nudix"/>
    <property type="match status" value="1"/>
</dbReference>
<dbReference type="KEGG" id="abs:AZOBR_70192"/>
<keyword evidence="8" id="KW-0520">NAD</keyword>
<dbReference type="Gene3D" id="3.90.79.20">
    <property type="match status" value="1"/>
</dbReference>
<comment type="catalytic activity">
    <reaction evidence="9">
        <text>a 5'-end NAD(+)-phospho-ribonucleoside in mRNA + H2O = a 5'-end phospho-adenosine-phospho-ribonucleoside in mRNA + beta-nicotinamide D-ribonucleotide + 2 H(+)</text>
        <dbReference type="Rhea" id="RHEA:60876"/>
        <dbReference type="Rhea" id="RHEA-COMP:15698"/>
        <dbReference type="Rhea" id="RHEA-COMP:15719"/>
        <dbReference type="ChEBI" id="CHEBI:14649"/>
        <dbReference type="ChEBI" id="CHEBI:15377"/>
        <dbReference type="ChEBI" id="CHEBI:15378"/>
        <dbReference type="ChEBI" id="CHEBI:144029"/>
        <dbReference type="ChEBI" id="CHEBI:144051"/>
    </reaction>
    <physiologicalReaction direction="left-to-right" evidence="9">
        <dbReference type="Rhea" id="RHEA:60877"/>
    </physiologicalReaction>
</comment>
<comment type="cofactor">
    <cofactor evidence="2">
        <name>Zn(2+)</name>
        <dbReference type="ChEBI" id="CHEBI:29105"/>
    </cofactor>
</comment>
<evidence type="ECO:0000256" key="6">
    <source>
        <dbReference type="ARBA" id="ARBA00022801"/>
    </source>
</evidence>
<evidence type="ECO:0000256" key="3">
    <source>
        <dbReference type="ARBA" id="ARBA00009595"/>
    </source>
</evidence>
<dbReference type="EC" id="3.6.1.22" evidence="4"/>
<keyword evidence="7" id="KW-0460">Magnesium</keyword>
<accession>A0A9P1JPY7</accession>
<dbReference type="Gene3D" id="3.90.79.10">
    <property type="entry name" value="Nucleoside Triphosphate Pyrophosphohydrolase"/>
    <property type="match status" value="1"/>
</dbReference>
<dbReference type="Pfam" id="PF00293">
    <property type="entry name" value="NUDIX"/>
    <property type="match status" value="1"/>
</dbReference>
<organism evidence="11 12">
    <name type="scientific">Azospirillum baldaniorum</name>
    <dbReference type="NCBI Taxonomy" id="1064539"/>
    <lineage>
        <taxon>Bacteria</taxon>
        <taxon>Pseudomonadati</taxon>
        <taxon>Pseudomonadota</taxon>
        <taxon>Alphaproteobacteria</taxon>
        <taxon>Rhodospirillales</taxon>
        <taxon>Azospirillaceae</taxon>
        <taxon>Azospirillum</taxon>
    </lineage>
</organism>
<evidence type="ECO:0000256" key="4">
    <source>
        <dbReference type="ARBA" id="ARBA00012381"/>
    </source>
</evidence>
<dbReference type="PROSITE" id="PS51462">
    <property type="entry name" value="NUDIX"/>
    <property type="match status" value="1"/>
</dbReference>
<gene>
    <name evidence="11" type="ORF">AZOBR_70192</name>
</gene>
<dbReference type="GO" id="GO:0005829">
    <property type="term" value="C:cytosol"/>
    <property type="evidence" value="ECO:0007669"/>
    <property type="project" value="TreeGrafter"/>
</dbReference>
<dbReference type="InterPro" id="IPR050241">
    <property type="entry name" value="NAD-cap_RNA_hydrolase_NudC"/>
</dbReference>
<dbReference type="EMBL" id="HE577327">
    <property type="protein sequence ID" value="CCC97556.1"/>
    <property type="molecule type" value="Genomic_DNA"/>
</dbReference>
<dbReference type="CDD" id="cd03429">
    <property type="entry name" value="NUDIX_NADH_pyrophosphatase_Nudt13"/>
    <property type="match status" value="1"/>
</dbReference>
<evidence type="ECO:0000256" key="9">
    <source>
        <dbReference type="ARBA" id="ARBA00023679"/>
    </source>
</evidence>
<comment type="cofactor">
    <cofactor evidence="1">
        <name>Mg(2+)</name>
        <dbReference type="ChEBI" id="CHEBI:18420"/>
    </cofactor>
</comment>
<sequence length="322" mass="34482">MPDRNIVFARFPGDEAPDLRAQPERLAAARSSPTSRIVLFSEAGPLVMVGNGPGSGPGNGPGSGEGSVALYLLAPGDLDGLPVHEDLLIPLSTRGGCTTFAAAAPGSAAQAFVSNRTRFEDLRRIGTALPPAEAALAARGGALLNWHRKAPFCPACGSPTLADQGGFMRRCANERCRAEHFPRLDPVVMTLVVRQDQCLLGRQPRFPPGFYTGFAGFIEAGETIEQAARRETREEAGVDLVSVRYLFSQPWPFPHVLTIGCIAEAEADAEARPDGNELEEVRWFSRAEVEIMLAHAESSSQPRMPGPMSLANQLARAWISGL</sequence>
<evidence type="ECO:0000313" key="12">
    <source>
        <dbReference type="Proteomes" id="UP000007319"/>
    </source>
</evidence>
<evidence type="ECO:0000256" key="1">
    <source>
        <dbReference type="ARBA" id="ARBA00001946"/>
    </source>
</evidence>
<evidence type="ECO:0000313" key="11">
    <source>
        <dbReference type="EMBL" id="CCC97556.1"/>
    </source>
</evidence>
<dbReference type="InterPro" id="IPR000086">
    <property type="entry name" value="NUDIX_hydrolase_dom"/>
</dbReference>
<dbReference type="InterPro" id="IPR015797">
    <property type="entry name" value="NUDIX_hydrolase-like_dom_sf"/>
</dbReference>
<dbReference type="PANTHER" id="PTHR42904">
    <property type="entry name" value="NUDIX HYDROLASE, NUDC SUBFAMILY"/>
    <property type="match status" value="1"/>
</dbReference>
<dbReference type="Pfam" id="PF09296">
    <property type="entry name" value="NUDIX-like"/>
    <property type="match status" value="1"/>
</dbReference>
<dbReference type="InterPro" id="IPR015375">
    <property type="entry name" value="NADH_PPase-like_N"/>
</dbReference>
<evidence type="ECO:0000256" key="7">
    <source>
        <dbReference type="ARBA" id="ARBA00022842"/>
    </source>
</evidence>
<keyword evidence="6 11" id="KW-0378">Hydrolase</keyword>
<dbReference type="Proteomes" id="UP000007319">
    <property type="component" value="Chromosome"/>
</dbReference>
<evidence type="ECO:0000256" key="8">
    <source>
        <dbReference type="ARBA" id="ARBA00023027"/>
    </source>
</evidence>
<evidence type="ECO:0000256" key="2">
    <source>
        <dbReference type="ARBA" id="ARBA00001947"/>
    </source>
</evidence>
<comment type="similarity">
    <text evidence="3">Belongs to the Nudix hydrolase family. NudC subfamily.</text>
</comment>
<dbReference type="GO" id="GO:0006742">
    <property type="term" value="P:NADP+ catabolic process"/>
    <property type="evidence" value="ECO:0007669"/>
    <property type="project" value="TreeGrafter"/>
</dbReference>
<dbReference type="GO" id="GO:0035529">
    <property type="term" value="F:NADH pyrophosphatase activity"/>
    <property type="evidence" value="ECO:0007669"/>
    <property type="project" value="TreeGrafter"/>
</dbReference>
<dbReference type="InterPro" id="IPR049734">
    <property type="entry name" value="NudC-like_C"/>
</dbReference>
<keyword evidence="12" id="KW-1185">Reference proteome</keyword>
<proteinExistence type="inferred from homology"/>
<reference evidence="11 12" key="1">
    <citation type="journal article" date="2011" name="PLoS Genet.">
        <title>Azospirillum genomes reveal transition of bacteria from aquatic to terrestrial environments.</title>
        <authorList>
            <person name="Wisniewski-Dye F."/>
            <person name="Borziak K."/>
            <person name="Khalsa-Moyers G."/>
            <person name="Alexandre G."/>
            <person name="Sukharnikov L.O."/>
            <person name="Wuichet K."/>
            <person name="Hurst G.B."/>
            <person name="McDonald W.H."/>
            <person name="Robertson J.S."/>
            <person name="Barbe V."/>
            <person name="Calteau A."/>
            <person name="Rouy Z."/>
            <person name="Mangenot S."/>
            <person name="Prigent-Combaret C."/>
            <person name="Normand P."/>
            <person name="Boyer M."/>
            <person name="Siguier P."/>
            <person name="Dessaux Y."/>
            <person name="Elmerich C."/>
            <person name="Condemine G."/>
            <person name="Krishnen G."/>
            <person name="Kennedy I."/>
            <person name="Paterson A.H."/>
            <person name="Gonzalez V."/>
            <person name="Mavingui P."/>
            <person name="Zhulin I.B."/>
        </authorList>
    </citation>
    <scope>NUCLEOTIDE SEQUENCE [LARGE SCALE GENOMIC DNA]</scope>
    <source>
        <strain evidence="11 12">Sp245</strain>
    </source>
</reference>
<dbReference type="PANTHER" id="PTHR42904:SF6">
    <property type="entry name" value="NAD-CAPPED RNA HYDROLASE NUDT12"/>
    <property type="match status" value="1"/>
</dbReference>
<dbReference type="GO" id="GO:0019677">
    <property type="term" value="P:NAD+ catabolic process"/>
    <property type="evidence" value="ECO:0007669"/>
    <property type="project" value="TreeGrafter"/>
</dbReference>
<dbReference type="GO" id="GO:0046872">
    <property type="term" value="F:metal ion binding"/>
    <property type="evidence" value="ECO:0007669"/>
    <property type="project" value="UniProtKB-KW"/>
</dbReference>
<dbReference type="RefSeq" id="WP_014239841.1">
    <property type="nucleotide sequence ID" value="NC_016617.1"/>
</dbReference>
<dbReference type="NCBIfam" id="NF001299">
    <property type="entry name" value="PRK00241.1"/>
    <property type="match status" value="1"/>
</dbReference>
<keyword evidence="5" id="KW-0479">Metal-binding</keyword>
<dbReference type="PROSITE" id="PS00893">
    <property type="entry name" value="NUDIX_BOX"/>
    <property type="match status" value="1"/>
</dbReference>